<keyword evidence="2 4" id="KW-0689">Ribosomal protein</keyword>
<comment type="similarity">
    <text evidence="1 4">Belongs to the universal ribosomal protein uL23 family.</text>
</comment>
<gene>
    <name evidence="4" type="primary">rplW</name>
    <name evidence="5" type="ORF">A3A35_01455</name>
</gene>
<keyword evidence="4" id="KW-0694">RNA-binding</keyword>
<name>A0A1F6ECM4_9BACT</name>
<comment type="caution">
    <text evidence="5">The sequence shown here is derived from an EMBL/GenBank/DDBJ whole genome shotgun (WGS) entry which is preliminary data.</text>
</comment>
<dbReference type="EMBL" id="MFLV01000023">
    <property type="protein sequence ID" value="OGG71428.1"/>
    <property type="molecule type" value="Genomic_DNA"/>
</dbReference>
<protein>
    <recommendedName>
        <fullName evidence="4">Large ribosomal subunit protein uL23</fullName>
    </recommendedName>
</protein>
<dbReference type="GO" id="GO:1990904">
    <property type="term" value="C:ribonucleoprotein complex"/>
    <property type="evidence" value="ECO:0007669"/>
    <property type="project" value="UniProtKB-KW"/>
</dbReference>
<dbReference type="AlphaFoldDB" id="A0A1F6ECM4"/>
<dbReference type="Proteomes" id="UP000179115">
    <property type="component" value="Unassembled WGS sequence"/>
</dbReference>
<dbReference type="SUPFAM" id="SSF54189">
    <property type="entry name" value="Ribosomal proteins S24e, L23 and L15e"/>
    <property type="match status" value="1"/>
</dbReference>
<evidence type="ECO:0000256" key="4">
    <source>
        <dbReference type="HAMAP-Rule" id="MF_01369"/>
    </source>
</evidence>
<keyword evidence="4" id="KW-0699">rRNA-binding</keyword>
<comment type="function">
    <text evidence="4">One of the early assembly proteins it binds 23S rRNA. One of the proteins that surrounds the polypeptide exit tunnel on the outside of the ribosome. Forms the main docking site for trigger factor binding to the ribosome.</text>
</comment>
<accession>A0A1F6ECM4</accession>
<dbReference type="HAMAP" id="MF_01369_B">
    <property type="entry name" value="Ribosomal_uL23_B"/>
    <property type="match status" value="1"/>
</dbReference>
<dbReference type="STRING" id="1798508.A3A35_01455"/>
<dbReference type="GO" id="GO:0005840">
    <property type="term" value="C:ribosome"/>
    <property type="evidence" value="ECO:0007669"/>
    <property type="project" value="UniProtKB-KW"/>
</dbReference>
<evidence type="ECO:0000256" key="1">
    <source>
        <dbReference type="ARBA" id="ARBA00006700"/>
    </source>
</evidence>
<dbReference type="GO" id="GO:0019843">
    <property type="term" value="F:rRNA binding"/>
    <property type="evidence" value="ECO:0007669"/>
    <property type="project" value="UniProtKB-UniRule"/>
</dbReference>
<dbReference type="Pfam" id="PF00276">
    <property type="entry name" value="Ribosomal_L23"/>
    <property type="match status" value="1"/>
</dbReference>
<dbReference type="GO" id="GO:0006412">
    <property type="term" value="P:translation"/>
    <property type="evidence" value="ECO:0007669"/>
    <property type="project" value="UniProtKB-UniRule"/>
</dbReference>
<dbReference type="GO" id="GO:0003735">
    <property type="term" value="F:structural constituent of ribosome"/>
    <property type="evidence" value="ECO:0007669"/>
    <property type="project" value="InterPro"/>
</dbReference>
<dbReference type="InterPro" id="IPR013025">
    <property type="entry name" value="Ribosomal_uL23-like"/>
</dbReference>
<dbReference type="Gene3D" id="3.30.70.330">
    <property type="match status" value="1"/>
</dbReference>
<comment type="subunit">
    <text evidence="4">Part of the 50S ribosomal subunit. Contacts protein L29, and trigger factor when it is bound to the ribosome.</text>
</comment>
<keyword evidence="3 4" id="KW-0687">Ribonucleoprotein</keyword>
<proteinExistence type="inferred from homology"/>
<evidence type="ECO:0000256" key="2">
    <source>
        <dbReference type="ARBA" id="ARBA00022980"/>
    </source>
</evidence>
<dbReference type="PANTHER" id="PTHR11620">
    <property type="entry name" value="60S RIBOSOMAL PROTEIN L23A"/>
    <property type="match status" value="1"/>
</dbReference>
<sequence length="96" mass="10630">MQAAKGTYAGILRSPRITEKASFANEKGTYVFIVAPRASKRDIKMAVREIYGVSPRKVAITKIPAKVIFNRRIRGIKAGGKKAYVYLKAGDKIEMV</sequence>
<dbReference type="InterPro" id="IPR012678">
    <property type="entry name" value="Ribosomal_uL23/eL15/eS24_sf"/>
</dbReference>
<evidence type="ECO:0000313" key="5">
    <source>
        <dbReference type="EMBL" id="OGG71428.1"/>
    </source>
</evidence>
<organism evidence="5 6">
    <name type="scientific">Candidatus Kaiserbacteria bacterium RIFCSPLOWO2_01_FULL_51_21</name>
    <dbReference type="NCBI Taxonomy" id="1798508"/>
    <lineage>
        <taxon>Bacteria</taxon>
        <taxon>Candidatus Kaiseribacteriota</taxon>
    </lineage>
</organism>
<dbReference type="InterPro" id="IPR012677">
    <property type="entry name" value="Nucleotide-bd_a/b_plait_sf"/>
</dbReference>
<reference evidence="5 6" key="1">
    <citation type="journal article" date="2016" name="Nat. Commun.">
        <title>Thousands of microbial genomes shed light on interconnected biogeochemical processes in an aquifer system.</title>
        <authorList>
            <person name="Anantharaman K."/>
            <person name="Brown C.T."/>
            <person name="Hug L.A."/>
            <person name="Sharon I."/>
            <person name="Castelle C.J."/>
            <person name="Probst A.J."/>
            <person name="Thomas B.C."/>
            <person name="Singh A."/>
            <person name="Wilkins M.J."/>
            <person name="Karaoz U."/>
            <person name="Brodie E.L."/>
            <person name="Williams K.H."/>
            <person name="Hubbard S.S."/>
            <person name="Banfield J.F."/>
        </authorList>
    </citation>
    <scope>NUCLEOTIDE SEQUENCE [LARGE SCALE GENOMIC DNA]</scope>
</reference>
<evidence type="ECO:0000313" key="6">
    <source>
        <dbReference type="Proteomes" id="UP000179115"/>
    </source>
</evidence>
<evidence type="ECO:0000256" key="3">
    <source>
        <dbReference type="ARBA" id="ARBA00023274"/>
    </source>
</evidence>